<evidence type="ECO:0000256" key="5">
    <source>
        <dbReference type="ARBA" id="ARBA00023015"/>
    </source>
</evidence>
<dbReference type="Gramene" id="ERN19974">
    <property type="protein sequence ID" value="ERN19974"/>
    <property type="gene ID" value="AMTR_s00071p00136090"/>
</dbReference>
<dbReference type="Gene3D" id="3.30.160.60">
    <property type="entry name" value="Classic Zinc Finger"/>
    <property type="match status" value="5"/>
</dbReference>
<keyword evidence="11" id="KW-1185">Reference proteome</keyword>
<accession>U5DBS3</accession>
<keyword evidence="5" id="KW-0805">Transcription regulation</keyword>
<dbReference type="InterPro" id="IPR013087">
    <property type="entry name" value="Znf_C2H2_type"/>
</dbReference>
<name>U5DBS3_AMBTC</name>
<feature type="domain" description="C2H2-type" evidence="9">
    <location>
        <begin position="212"/>
        <end position="241"/>
    </location>
</feature>
<dbReference type="HOGENOM" id="CLU_045458_1_0_1"/>
<dbReference type="GO" id="GO:0003700">
    <property type="term" value="F:DNA-binding transcription factor activity"/>
    <property type="evidence" value="ECO:0000318"/>
    <property type="project" value="GO_Central"/>
</dbReference>
<gene>
    <name evidence="10" type="ORF">AMTR_s00071p00136090</name>
</gene>
<sequence length="476" mass="55262">MEGEVIFKDIRRYYCDICGICRSKKSLIRSHMLSEHKDDVNEVQKDEEEILESKRLKLACEECGACFRKPAHLKQHKQGHSLERRRSFAARVIAKGTAARFIEVVGFQDLSKPCEALDPMYRTPKCEGVVLVLNGLVSEWETTCEAPSSNYLSTLFTRNISKRLRTYMEVLIYVQLQLLQRSFTCHVDGCHSSYRRKDHLTRHLLKHENKLFECPVDNCNHKFTYQGNVKRHIEEHHGEDSPSCGRQNRLPHVCQEPECGKAFKYESKLRKHEESHVELDSVEVICCDPECMKHFTNIEALKDHLKSNHRYVPCEVCGSRQLKKNMKRHLRTHDNKVSIERIKCPVRGCCHIFTTISNLKKHEKAVHLELRPFTCREPHCGRKFPYKHVRDNHEKSHVYIHDDFVELDEQFRSRPRGGRKPLFSGIESLLRKRVAPPNRASSLDNASEYLRSLLSEDVSEFSDNTQSRGTAAVSGV</sequence>
<dbReference type="GO" id="GO:0080084">
    <property type="term" value="F:5S rDNA binding"/>
    <property type="evidence" value="ECO:0000318"/>
    <property type="project" value="GO_Central"/>
</dbReference>
<dbReference type="GO" id="GO:0008270">
    <property type="term" value="F:zinc ion binding"/>
    <property type="evidence" value="ECO:0007669"/>
    <property type="project" value="UniProtKB-KW"/>
</dbReference>
<evidence type="ECO:0000256" key="2">
    <source>
        <dbReference type="ARBA" id="ARBA00022723"/>
    </source>
</evidence>
<dbReference type="PROSITE" id="PS50157">
    <property type="entry name" value="ZINC_FINGER_C2H2_2"/>
    <property type="match status" value="6"/>
</dbReference>
<keyword evidence="4" id="KW-0862">Zinc</keyword>
<dbReference type="Proteomes" id="UP000017836">
    <property type="component" value="Unassembled WGS sequence"/>
</dbReference>
<dbReference type="AlphaFoldDB" id="U5DBS3"/>
<keyword evidence="3 8" id="KW-0863">Zinc-finger</keyword>
<dbReference type="InterPro" id="IPR051061">
    <property type="entry name" value="Zinc_finger_trans_reg"/>
</dbReference>
<dbReference type="PANTHER" id="PTHR46179:SF13">
    <property type="entry name" value="C2H2-TYPE DOMAIN-CONTAINING PROTEIN"/>
    <property type="match status" value="1"/>
</dbReference>
<dbReference type="EMBL" id="KI392062">
    <property type="protein sequence ID" value="ERN19974.1"/>
    <property type="molecule type" value="Genomic_DNA"/>
</dbReference>
<dbReference type="eggNOG" id="KOG1721">
    <property type="taxonomic scope" value="Eukaryota"/>
</dbReference>
<keyword evidence="2" id="KW-0479">Metal-binding</keyword>
<dbReference type="PROSITE" id="PS00028">
    <property type="entry name" value="ZINC_FINGER_C2H2_1"/>
    <property type="match status" value="7"/>
</dbReference>
<evidence type="ECO:0000256" key="8">
    <source>
        <dbReference type="PROSITE-ProRule" id="PRU00042"/>
    </source>
</evidence>
<dbReference type="PANTHER" id="PTHR46179">
    <property type="entry name" value="ZINC FINGER PROTEIN"/>
    <property type="match status" value="1"/>
</dbReference>
<evidence type="ECO:0000256" key="3">
    <source>
        <dbReference type="ARBA" id="ARBA00022771"/>
    </source>
</evidence>
<feature type="domain" description="C2H2-type" evidence="9">
    <location>
        <begin position="252"/>
        <end position="281"/>
    </location>
</feature>
<feature type="domain" description="C2H2-type" evidence="9">
    <location>
        <begin position="285"/>
        <end position="309"/>
    </location>
</feature>
<dbReference type="OMA" id="HYNAVHD"/>
<evidence type="ECO:0000313" key="10">
    <source>
        <dbReference type="EMBL" id="ERN19974.1"/>
    </source>
</evidence>
<proteinExistence type="predicted"/>
<dbReference type="SUPFAM" id="SSF57667">
    <property type="entry name" value="beta-beta-alpha zinc fingers"/>
    <property type="match status" value="4"/>
</dbReference>
<feature type="domain" description="C2H2-type" evidence="9">
    <location>
        <begin position="373"/>
        <end position="397"/>
    </location>
</feature>
<dbReference type="GO" id="GO:0006357">
    <property type="term" value="P:regulation of transcription by RNA polymerase II"/>
    <property type="evidence" value="ECO:0000318"/>
    <property type="project" value="GO_Central"/>
</dbReference>
<evidence type="ECO:0000313" key="11">
    <source>
        <dbReference type="Proteomes" id="UP000017836"/>
    </source>
</evidence>
<reference evidence="11" key="1">
    <citation type="journal article" date="2013" name="Science">
        <title>The Amborella genome and the evolution of flowering plants.</title>
        <authorList>
            <consortium name="Amborella Genome Project"/>
        </authorList>
    </citation>
    <scope>NUCLEOTIDE SEQUENCE [LARGE SCALE GENOMIC DNA]</scope>
</reference>
<dbReference type="Pfam" id="PF00096">
    <property type="entry name" value="zf-C2H2"/>
    <property type="match status" value="2"/>
</dbReference>
<evidence type="ECO:0000256" key="6">
    <source>
        <dbReference type="ARBA" id="ARBA00023163"/>
    </source>
</evidence>
<dbReference type="SMART" id="SM00355">
    <property type="entry name" value="ZnF_C2H2"/>
    <property type="match status" value="9"/>
</dbReference>
<organism evidence="10 11">
    <name type="scientific">Amborella trichopoda</name>
    <dbReference type="NCBI Taxonomy" id="13333"/>
    <lineage>
        <taxon>Eukaryota</taxon>
        <taxon>Viridiplantae</taxon>
        <taxon>Streptophyta</taxon>
        <taxon>Embryophyta</taxon>
        <taxon>Tracheophyta</taxon>
        <taxon>Spermatophyta</taxon>
        <taxon>Magnoliopsida</taxon>
        <taxon>Amborellales</taxon>
        <taxon>Amborellaceae</taxon>
        <taxon>Amborella</taxon>
    </lineage>
</organism>
<evidence type="ECO:0000259" key="9">
    <source>
        <dbReference type="PROSITE" id="PS50157"/>
    </source>
</evidence>
<evidence type="ECO:0000256" key="1">
    <source>
        <dbReference type="ARBA" id="ARBA00004123"/>
    </source>
</evidence>
<protein>
    <recommendedName>
        <fullName evidence="9">C2H2-type domain-containing protein</fullName>
    </recommendedName>
</protein>
<keyword evidence="7" id="KW-0539">Nucleus</keyword>
<dbReference type="GO" id="GO:0005730">
    <property type="term" value="C:nucleolus"/>
    <property type="evidence" value="ECO:0000318"/>
    <property type="project" value="GO_Central"/>
</dbReference>
<dbReference type="GO" id="GO:0005634">
    <property type="term" value="C:nucleus"/>
    <property type="evidence" value="ECO:0000318"/>
    <property type="project" value="GO_Central"/>
</dbReference>
<evidence type="ECO:0000256" key="4">
    <source>
        <dbReference type="ARBA" id="ARBA00022833"/>
    </source>
</evidence>
<feature type="domain" description="C2H2-type" evidence="9">
    <location>
        <begin position="342"/>
        <end position="372"/>
    </location>
</feature>
<feature type="domain" description="C2H2-type" evidence="9">
    <location>
        <begin position="58"/>
        <end position="85"/>
    </location>
</feature>
<dbReference type="InterPro" id="IPR036236">
    <property type="entry name" value="Znf_C2H2_sf"/>
</dbReference>
<comment type="subcellular location">
    <subcellularLocation>
        <location evidence="1">Nucleus</location>
    </subcellularLocation>
</comment>
<dbReference type="STRING" id="13333.U5DBS3"/>
<keyword evidence="6" id="KW-0804">Transcription</keyword>
<evidence type="ECO:0000256" key="7">
    <source>
        <dbReference type="ARBA" id="ARBA00023242"/>
    </source>
</evidence>